<evidence type="ECO:0000259" key="5">
    <source>
        <dbReference type="Pfam" id="PF25984"/>
    </source>
</evidence>
<name>A0A849L289_9RHOB</name>
<dbReference type="PANTHER" id="PTHR30469:SF15">
    <property type="entry name" value="HLYD FAMILY OF SECRETION PROTEINS"/>
    <property type="match status" value="1"/>
</dbReference>
<evidence type="ECO:0000313" key="6">
    <source>
        <dbReference type="EMBL" id="NNU80360.1"/>
    </source>
</evidence>
<dbReference type="Pfam" id="PF25984">
    <property type="entry name" value="BSH_YknX"/>
    <property type="match status" value="1"/>
</dbReference>
<reference evidence="6 7" key="1">
    <citation type="submission" date="2020-05" db="EMBL/GenBank/DDBJ databases">
        <title>Gimesia benthica sp. nov., a novel planctomycete isolated from a deep-sea water sample of the Northwest Indian Ocean.</title>
        <authorList>
            <person name="Wang J."/>
            <person name="Ruan C."/>
            <person name="Song L."/>
            <person name="Zhu Y."/>
            <person name="Li A."/>
            <person name="Zheng X."/>
            <person name="Wang L."/>
            <person name="Lu Z."/>
            <person name="Huang Y."/>
            <person name="Du W."/>
            <person name="Zhou Y."/>
            <person name="Huang L."/>
            <person name="Dai X."/>
        </authorList>
    </citation>
    <scope>NUCLEOTIDE SEQUENCE [LARGE SCALE GENOMIC DNA]</scope>
    <source>
        <strain evidence="6 7">YYQ-30</strain>
    </source>
</reference>
<sequence length="270" mass="29105">MSFAIGPRATLITLLATPVLVGAAAAQTFDCVIEPKSVATLSAPDEGTIEEIFVDRGQLVRAGQPLVRLEDAVQQLQLELAEAQARSDVEVRASAARLELRRKEYERARSLQERNVAAATTLEQAEIEVALSELSLEQATIARELAAIQERQARALLDRRTLNSPFDGVVTQLLATEGEYATEQAGILTLAQIDPLYVEVYLPAAYFSRIAPGQTHAVALAPPLEGRHEAVIDVVDPILDAASGTFGVRLVLPNPEGRIPAGARCLVELR</sequence>
<keyword evidence="7" id="KW-1185">Reference proteome</keyword>
<keyword evidence="3" id="KW-0732">Signal</keyword>
<feature type="coiled-coil region" evidence="2">
    <location>
        <begin position="66"/>
        <end position="142"/>
    </location>
</feature>
<dbReference type="RefSeq" id="WP_171324062.1">
    <property type="nucleotide sequence ID" value="NZ_JABFBC010000001.1"/>
</dbReference>
<dbReference type="InterPro" id="IPR006143">
    <property type="entry name" value="RND_pump_MFP"/>
</dbReference>
<dbReference type="Proteomes" id="UP000572377">
    <property type="component" value="Unassembled WGS sequence"/>
</dbReference>
<protein>
    <submittedName>
        <fullName evidence="6">Efflux RND transporter periplasmic adaptor subunit</fullName>
    </submittedName>
</protein>
<feature type="domain" description="YknX-like barrel-sandwich hybrid" evidence="5">
    <location>
        <begin position="43"/>
        <end position="177"/>
    </location>
</feature>
<dbReference type="Gene3D" id="2.40.30.170">
    <property type="match status" value="1"/>
</dbReference>
<dbReference type="PANTHER" id="PTHR30469">
    <property type="entry name" value="MULTIDRUG RESISTANCE PROTEIN MDTA"/>
    <property type="match status" value="1"/>
</dbReference>
<dbReference type="Gene3D" id="2.40.50.100">
    <property type="match status" value="1"/>
</dbReference>
<comment type="caution">
    <text evidence="6">The sequence shown here is derived from an EMBL/GenBank/DDBJ whole genome shotgun (WGS) entry which is preliminary data.</text>
</comment>
<feature type="signal peptide" evidence="3">
    <location>
        <begin position="1"/>
        <end position="23"/>
    </location>
</feature>
<comment type="similarity">
    <text evidence="1">Belongs to the membrane fusion protein (MFP) (TC 8.A.1) family.</text>
</comment>
<organism evidence="6 7">
    <name type="scientific">Halovulum dunhuangense</name>
    <dbReference type="NCBI Taxonomy" id="1505036"/>
    <lineage>
        <taxon>Bacteria</taxon>
        <taxon>Pseudomonadati</taxon>
        <taxon>Pseudomonadota</taxon>
        <taxon>Alphaproteobacteria</taxon>
        <taxon>Rhodobacterales</taxon>
        <taxon>Paracoccaceae</taxon>
        <taxon>Halovulum</taxon>
    </lineage>
</organism>
<dbReference type="EMBL" id="JABFBC010000001">
    <property type="protein sequence ID" value="NNU80360.1"/>
    <property type="molecule type" value="Genomic_DNA"/>
</dbReference>
<evidence type="ECO:0000259" key="4">
    <source>
        <dbReference type="Pfam" id="PF25954"/>
    </source>
</evidence>
<dbReference type="GO" id="GO:1990281">
    <property type="term" value="C:efflux pump complex"/>
    <property type="evidence" value="ECO:0007669"/>
    <property type="project" value="TreeGrafter"/>
</dbReference>
<accession>A0A849L289</accession>
<keyword evidence="2" id="KW-0175">Coiled coil</keyword>
<evidence type="ECO:0000256" key="2">
    <source>
        <dbReference type="SAM" id="Coils"/>
    </source>
</evidence>
<evidence type="ECO:0000256" key="3">
    <source>
        <dbReference type="SAM" id="SignalP"/>
    </source>
</evidence>
<dbReference type="GO" id="GO:0015562">
    <property type="term" value="F:efflux transmembrane transporter activity"/>
    <property type="evidence" value="ECO:0007669"/>
    <property type="project" value="TreeGrafter"/>
</dbReference>
<dbReference type="AlphaFoldDB" id="A0A849L289"/>
<dbReference type="NCBIfam" id="TIGR01730">
    <property type="entry name" value="RND_mfp"/>
    <property type="match status" value="1"/>
</dbReference>
<gene>
    <name evidence="6" type="ORF">HMH01_07885</name>
</gene>
<feature type="chain" id="PRO_5032298917" evidence="3">
    <location>
        <begin position="24"/>
        <end position="270"/>
    </location>
</feature>
<evidence type="ECO:0000256" key="1">
    <source>
        <dbReference type="ARBA" id="ARBA00009477"/>
    </source>
</evidence>
<proteinExistence type="inferred from homology"/>
<evidence type="ECO:0000313" key="7">
    <source>
        <dbReference type="Proteomes" id="UP000572377"/>
    </source>
</evidence>
<dbReference type="Gene3D" id="1.10.287.470">
    <property type="entry name" value="Helix hairpin bin"/>
    <property type="match status" value="1"/>
</dbReference>
<feature type="domain" description="CusB-like beta-barrel" evidence="4">
    <location>
        <begin position="197"/>
        <end position="264"/>
    </location>
</feature>
<dbReference type="InterPro" id="IPR058792">
    <property type="entry name" value="Beta-barrel_RND_2"/>
</dbReference>
<dbReference type="InterPro" id="IPR058639">
    <property type="entry name" value="BSH_YknX-like"/>
</dbReference>
<dbReference type="SUPFAM" id="SSF111369">
    <property type="entry name" value="HlyD-like secretion proteins"/>
    <property type="match status" value="1"/>
</dbReference>
<dbReference type="Pfam" id="PF25954">
    <property type="entry name" value="Beta-barrel_RND_2"/>
    <property type="match status" value="1"/>
</dbReference>